<gene>
    <name evidence="1" type="ORF">ACFQV2_18120</name>
</gene>
<comment type="caution">
    <text evidence="1">The sequence shown here is derived from an EMBL/GenBank/DDBJ whole genome shotgun (WGS) entry which is preliminary data.</text>
</comment>
<dbReference type="EMBL" id="JBHTEY010000004">
    <property type="protein sequence ID" value="MFC7615139.1"/>
    <property type="molecule type" value="Genomic_DNA"/>
</dbReference>
<accession>A0ABW2TP47</accession>
<proteinExistence type="predicted"/>
<protein>
    <submittedName>
        <fullName evidence="1">Uncharacterized protein</fullName>
    </submittedName>
</protein>
<keyword evidence="2" id="KW-1185">Reference proteome</keyword>
<evidence type="ECO:0000313" key="2">
    <source>
        <dbReference type="Proteomes" id="UP001596512"/>
    </source>
</evidence>
<dbReference type="Proteomes" id="UP001596512">
    <property type="component" value="Unassembled WGS sequence"/>
</dbReference>
<name>A0ABW2TP47_9PSEU</name>
<sequence>MTTAGVATVKEGDLYAGWVNQLGGAADVELSGNRLGVLRTDGSLAVKEGDLYATWTEQANGVSQFDLTHRF</sequence>
<evidence type="ECO:0000313" key="1">
    <source>
        <dbReference type="EMBL" id="MFC7615139.1"/>
    </source>
</evidence>
<reference evidence="2" key="1">
    <citation type="journal article" date="2019" name="Int. J. Syst. Evol. Microbiol.">
        <title>The Global Catalogue of Microorganisms (GCM) 10K type strain sequencing project: providing services to taxonomists for standard genome sequencing and annotation.</title>
        <authorList>
            <consortium name="The Broad Institute Genomics Platform"/>
            <consortium name="The Broad Institute Genome Sequencing Center for Infectious Disease"/>
            <person name="Wu L."/>
            <person name="Ma J."/>
        </authorList>
    </citation>
    <scope>NUCLEOTIDE SEQUENCE [LARGE SCALE GENOMIC DNA]</scope>
    <source>
        <strain evidence="2">JCM 17695</strain>
    </source>
</reference>
<organism evidence="1 2">
    <name type="scientific">Actinokineospora soli</name>
    <dbReference type="NCBI Taxonomy" id="1048753"/>
    <lineage>
        <taxon>Bacteria</taxon>
        <taxon>Bacillati</taxon>
        <taxon>Actinomycetota</taxon>
        <taxon>Actinomycetes</taxon>
        <taxon>Pseudonocardiales</taxon>
        <taxon>Pseudonocardiaceae</taxon>
        <taxon>Actinokineospora</taxon>
    </lineage>
</organism>